<feature type="region of interest" description="Disordered" evidence="1">
    <location>
        <begin position="1"/>
        <end position="27"/>
    </location>
</feature>
<dbReference type="EMBL" id="GL378355">
    <property type="protein sequence ID" value="EFJ45804.1"/>
    <property type="molecule type" value="Genomic_DNA"/>
</dbReference>
<protein>
    <submittedName>
        <fullName evidence="2">Uncharacterized protein</fullName>
    </submittedName>
</protein>
<organism evidence="3">
    <name type="scientific">Volvox carteri f. nagariensis</name>
    <dbReference type="NCBI Taxonomy" id="3068"/>
    <lineage>
        <taxon>Eukaryota</taxon>
        <taxon>Viridiplantae</taxon>
        <taxon>Chlorophyta</taxon>
        <taxon>core chlorophytes</taxon>
        <taxon>Chlorophyceae</taxon>
        <taxon>CS clade</taxon>
        <taxon>Chlamydomonadales</taxon>
        <taxon>Volvocaceae</taxon>
        <taxon>Volvox</taxon>
    </lineage>
</organism>
<evidence type="ECO:0000313" key="2">
    <source>
        <dbReference type="EMBL" id="EFJ45804.1"/>
    </source>
</evidence>
<evidence type="ECO:0000256" key="1">
    <source>
        <dbReference type="SAM" id="MobiDB-lite"/>
    </source>
</evidence>
<reference evidence="2 3" key="1">
    <citation type="journal article" date="2010" name="Science">
        <title>Genomic analysis of organismal complexity in the multicellular green alga Volvox carteri.</title>
        <authorList>
            <person name="Prochnik S.E."/>
            <person name="Umen J."/>
            <person name="Nedelcu A.M."/>
            <person name="Hallmann A."/>
            <person name="Miller S.M."/>
            <person name="Nishii I."/>
            <person name="Ferris P."/>
            <person name="Kuo A."/>
            <person name="Mitros T."/>
            <person name="Fritz-Laylin L.K."/>
            <person name="Hellsten U."/>
            <person name="Chapman J."/>
            <person name="Simakov O."/>
            <person name="Rensing S.A."/>
            <person name="Terry A."/>
            <person name="Pangilinan J."/>
            <person name="Kapitonov V."/>
            <person name="Jurka J."/>
            <person name="Salamov A."/>
            <person name="Shapiro H."/>
            <person name="Schmutz J."/>
            <person name="Grimwood J."/>
            <person name="Lindquist E."/>
            <person name="Lucas S."/>
            <person name="Grigoriev I.V."/>
            <person name="Schmitt R."/>
            <person name="Kirk D."/>
            <person name="Rokhsar D.S."/>
        </authorList>
    </citation>
    <scope>NUCLEOTIDE SEQUENCE [LARGE SCALE GENOMIC DNA]</scope>
    <source>
        <strain evidence="3">f. Nagariensis / Eve</strain>
    </source>
</reference>
<dbReference type="Proteomes" id="UP000001058">
    <property type="component" value="Unassembled WGS sequence"/>
</dbReference>
<dbReference type="InParanoid" id="D8U3C8"/>
<dbReference type="GeneID" id="9622138"/>
<dbReference type="KEGG" id="vcn:VOLCADRAFT_93896"/>
<feature type="compositionally biased region" description="Basic and acidic residues" evidence="1">
    <location>
        <begin position="1"/>
        <end position="15"/>
    </location>
</feature>
<proteinExistence type="predicted"/>
<evidence type="ECO:0000313" key="3">
    <source>
        <dbReference type="Proteomes" id="UP000001058"/>
    </source>
</evidence>
<dbReference type="AlphaFoldDB" id="D8U3C8"/>
<name>D8U3C8_VOLCA</name>
<sequence length="192" mass="20698">MARSLEECRRGHQRAEANSTAQGATAKHVCGKVNTEEQLRVTSAMCLSQFTQKDNTCPPRAPPRSISGWRPPLLAVTSPAAAAPRELSPKRAAIRPTSAAPGGGSRWPPLITGSLDTRLNRAEMLLQLQYGRLGGSRAANLRAAFPPPRDNDPQGDNHEVILHDYLVERFALAHGTVVSLRQVLPATSLVLS</sequence>
<gene>
    <name evidence="2" type="ORF">VOLCADRAFT_93896</name>
</gene>
<accession>D8U3C8</accession>
<dbReference type="RefSeq" id="XP_002953205.1">
    <property type="nucleotide sequence ID" value="XM_002953159.1"/>
</dbReference>
<keyword evidence="3" id="KW-1185">Reference proteome</keyword>